<keyword evidence="2" id="KW-1185">Reference proteome</keyword>
<dbReference type="EMBL" id="AKHW03002066">
    <property type="protein sequence ID" value="KYO40214.1"/>
    <property type="molecule type" value="Genomic_DNA"/>
</dbReference>
<name>A0A151NTY5_ALLMI</name>
<sequence length="77" mass="8564">MGLPARMVNLPLVNGQLVRAHLARPLWRTAFESWKMKAPIPHLILLYATLTQSLKVVTKRGSDCCSRANGRGVPLWG</sequence>
<accession>A0A151NTY5</accession>
<proteinExistence type="predicted"/>
<dbReference type="Proteomes" id="UP000050525">
    <property type="component" value="Unassembled WGS sequence"/>
</dbReference>
<protein>
    <submittedName>
        <fullName evidence="1">Uncharacterized protein</fullName>
    </submittedName>
</protein>
<organism evidence="1 2">
    <name type="scientific">Alligator mississippiensis</name>
    <name type="common">American alligator</name>
    <dbReference type="NCBI Taxonomy" id="8496"/>
    <lineage>
        <taxon>Eukaryota</taxon>
        <taxon>Metazoa</taxon>
        <taxon>Chordata</taxon>
        <taxon>Craniata</taxon>
        <taxon>Vertebrata</taxon>
        <taxon>Euteleostomi</taxon>
        <taxon>Archelosauria</taxon>
        <taxon>Archosauria</taxon>
        <taxon>Crocodylia</taxon>
        <taxon>Alligatoridae</taxon>
        <taxon>Alligatorinae</taxon>
        <taxon>Alligator</taxon>
    </lineage>
</organism>
<dbReference type="AlphaFoldDB" id="A0A151NTY5"/>
<evidence type="ECO:0000313" key="2">
    <source>
        <dbReference type="Proteomes" id="UP000050525"/>
    </source>
</evidence>
<gene>
    <name evidence="1" type="ORF">Y1Q_0000055</name>
</gene>
<reference evidence="1 2" key="1">
    <citation type="journal article" date="2012" name="Genome Biol.">
        <title>Sequencing three crocodilian genomes to illuminate the evolution of archosaurs and amniotes.</title>
        <authorList>
            <person name="St John J.A."/>
            <person name="Braun E.L."/>
            <person name="Isberg S.R."/>
            <person name="Miles L.G."/>
            <person name="Chong A.Y."/>
            <person name="Gongora J."/>
            <person name="Dalzell P."/>
            <person name="Moran C."/>
            <person name="Bed'hom B."/>
            <person name="Abzhanov A."/>
            <person name="Burgess S.C."/>
            <person name="Cooksey A.M."/>
            <person name="Castoe T.A."/>
            <person name="Crawford N.G."/>
            <person name="Densmore L.D."/>
            <person name="Drew J.C."/>
            <person name="Edwards S.V."/>
            <person name="Faircloth B.C."/>
            <person name="Fujita M.K."/>
            <person name="Greenwold M.J."/>
            <person name="Hoffmann F.G."/>
            <person name="Howard J.M."/>
            <person name="Iguchi T."/>
            <person name="Janes D.E."/>
            <person name="Khan S.Y."/>
            <person name="Kohno S."/>
            <person name="de Koning A.J."/>
            <person name="Lance S.L."/>
            <person name="McCarthy F.M."/>
            <person name="McCormack J.E."/>
            <person name="Merchant M.E."/>
            <person name="Peterson D.G."/>
            <person name="Pollock D.D."/>
            <person name="Pourmand N."/>
            <person name="Raney B.J."/>
            <person name="Roessler K.A."/>
            <person name="Sanford J.R."/>
            <person name="Sawyer R.H."/>
            <person name="Schmidt C.J."/>
            <person name="Triplett E.W."/>
            <person name="Tuberville T.D."/>
            <person name="Venegas-Anaya M."/>
            <person name="Howard J.T."/>
            <person name="Jarvis E.D."/>
            <person name="Guillette L.J.Jr."/>
            <person name="Glenn T.C."/>
            <person name="Green R.E."/>
            <person name="Ray D.A."/>
        </authorList>
    </citation>
    <scope>NUCLEOTIDE SEQUENCE [LARGE SCALE GENOMIC DNA]</scope>
    <source>
        <strain evidence="1">KSC_2009_1</strain>
    </source>
</reference>
<evidence type="ECO:0000313" key="1">
    <source>
        <dbReference type="EMBL" id="KYO40214.1"/>
    </source>
</evidence>
<comment type="caution">
    <text evidence="1">The sequence shown here is derived from an EMBL/GenBank/DDBJ whole genome shotgun (WGS) entry which is preliminary data.</text>
</comment>